<dbReference type="RefSeq" id="WP_072579595.1">
    <property type="nucleotide sequence ID" value="NZ_CP016020.1"/>
</dbReference>
<evidence type="ECO:0000313" key="2">
    <source>
        <dbReference type="Proteomes" id="UP000181936"/>
    </source>
</evidence>
<dbReference type="STRING" id="1547283.A9C19_08605"/>
<name>A0A1L3MR70_9BACI</name>
<dbReference type="KEGG" id="bwh:A9C19_08605"/>
<evidence type="ECO:0000313" key="1">
    <source>
        <dbReference type="EMBL" id="APH04802.1"/>
    </source>
</evidence>
<organism evidence="1 2">
    <name type="scientific">Bacillus weihaiensis</name>
    <dbReference type="NCBI Taxonomy" id="1547283"/>
    <lineage>
        <taxon>Bacteria</taxon>
        <taxon>Bacillati</taxon>
        <taxon>Bacillota</taxon>
        <taxon>Bacilli</taxon>
        <taxon>Bacillales</taxon>
        <taxon>Bacillaceae</taxon>
        <taxon>Bacillus</taxon>
    </lineage>
</organism>
<protein>
    <submittedName>
        <fullName evidence="1">Uncharacterized protein</fullName>
    </submittedName>
</protein>
<dbReference type="Proteomes" id="UP000181936">
    <property type="component" value="Chromosome"/>
</dbReference>
<dbReference type="AlphaFoldDB" id="A0A1L3MR70"/>
<dbReference type="OrthoDB" id="2510699at2"/>
<accession>A0A1L3MR70</accession>
<reference evidence="1 2" key="1">
    <citation type="journal article" date="2016" name="Sci. Rep.">
        <title>Complete genome sequence and transcriptomic analysis of a novel marine strain Bacillus weihaiensis reveals the mechanism of brown algae degradation.</title>
        <authorList>
            <person name="Zhu Y."/>
            <person name="Chen P."/>
            <person name="Bao Y."/>
            <person name="Men Y."/>
            <person name="Zeng Y."/>
            <person name="Yang J."/>
            <person name="Sun J."/>
            <person name="Sun Y."/>
        </authorList>
    </citation>
    <scope>NUCLEOTIDE SEQUENCE [LARGE SCALE GENOMIC DNA]</scope>
    <source>
        <strain evidence="1 2">Alg07</strain>
    </source>
</reference>
<dbReference type="EMBL" id="CP016020">
    <property type="protein sequence ID" value="APH04802.1"/>
    <property type="molecule type" value="Genomic_DNA"/>
</dbReference>
<proteinExistence type="predicted"/>
<gene>
    <name evidence="1" type="ORF">A9C19_08605</name>
</gene>
<keyword evidence="2" id="KW-1185">Reference proteome</keyword>
<sequence>MNKKNRLFIILVVIFPLLVSFKNGFDSRSDYSFYTSPEGILFSSNTKSWNEKKLRSLYDELVKNQYGEEIHSLEEIHVFGEPLGTTHTKGSYNSFTHTISLFHASKYTKISDYTETLSHEYGHHFAYTHFPAHHFPFSNWIRIRDIDSYTIRWDAFWNYRESHHSLYPQEIFADDYVLLYGPKKKTAVEDIYSNEAFYLRTEHENQKISNALENEELHAFLANKTGILVDKERLLKKPIFEAYLDSLLSFQVSAKKNVAYRLNLTVYHSSDHQDNYELYMITKNDEDSQLTFPLNNHKLVNIADATSITFNVDVVDLSTSFGLHSDTWTLHL</sequence>